<accession>K7R6A7</accession>
<dbReference type="Proteomes" id="UP000009398">
    <property type="component" value="Segment"/>
</dbReference>
<dbReference type="OrthoDB" id="34478at10239"/>
<evidence type="ECO:0000313" key="2">
    <source>
        <dbReference type="Proteomes" id="UP000009398"/>
    </source>
</evidence>
<dbReference type="KEGG" id="vg:14181750"/>
<reference evidence="1 2" key="1">
    <citation type="journal article" date="2012" name="J. Virol.">
        <title>Genome Sequence of Temperate Vibrio parahaemolyticus Bacteriophage vB_VpaS_MAR10.</title>
        <authorList>
            <person name="Alanis Villa A."/>
            <person name="Kropinski A.M."/>
            <person name="Abbasifar R."/>
            <person name="Abbasifar A."/>
            <person name="Griffiths M.W."/>
        </authorList>
    </citation>
    <scope>NUCLEOTIDE SEQUENCE [LARGE SCALE GENOMIC DNA]</scope>
</reference>
<sequence length="98" mass="11268">MRKEVSCFSKGGKLTREMKVILDVATTIELALVNNSDKEPLVVMVQTARRLKQSPRYRKQWAQSIVNKYLHADARVLQAHRDTVDSLFALRDAGYKTY</sequence>
<proteinExistence type="predicted"/>
<protein>
    <submittedName>
        <fullName evidence="1">Uncharacterized protein</fullName>
    </submittedName>
</protein>
<evidence type="ECO:0000313" key="1">
    <source>
        <dbReference type="EMBL" id="AFV81251.1"/>
    </source>
</evidence>
<name>K7R6A7_9CAUD</name>
<dbReference type="RefSeq" id="YP_007111865.1">
    <property type="nucleotide sequence ID" value="NC_019713.1"/>
</dbReference>
<gene>
    <name evidence="1" type="ORF">MAR10_019</name>
</gene>
<organism evidence="1 2">
    <name type="scientific">Vibrio phage vB_VpaS_MAR10</name>
    <dbReference type="NCBI Taxonomy" id="1229755"/>
    <lineage>
        <taxon>Viruses</taxon>
        <taxon>Duplodnaviria</taxon>
        <taxon>Heunggongvirae</taxon>
        <taxon>Uroviricota</taxon>
        <taxon>Caudoviricetes</taxon>
        <taxon>Mardecavirus</taxon>
        <taxon>Mardecavirus MAR10</taxon>
    </lineage>
</organism>
<dbReference type="EMBL" id="JX556418">
    <property type="protein sequence ID" value="AFV81251.1"/>
    <property type="molecule type" value="Genomic_DNA"/>
</dbReference>
<keyword evidence="2" id="KW-1185">Reference proteome</keyword>
<dbReference type="GeneID" id="14181750"/>